<comment type="similarity">
    <text evidence="3">Belongs to the FdhD family.</text>
</comment>
<dbReference type="AlphaFoldDB" id="A0A0B0DJQ8"/>
<evidence type="ECO:0000256" key="3">
    <source>
        <dbReference type="HAMAP-Rule" id="MF_00187"/>
    </source>
</evidence>
<name>A0A0B0DJQ8_9MICC</name>
<dbReference type="InterPro" id="IPR003786">
    <property type="entry name" value="FdhD"/>
</dbReference>
<feature type="active site" description="Cysteine persulfide intermediate" evidence="3">
    <location>
        <position position="117"/>
    </location>
</feature>
<dbReference type="EMBL" id="JROM01000007">
    <property type="protein sequence ID" value="KHE75449.1"/>
    <property type="molecule type" value="Genomic_DNA"/>
</dbReference>
<dbReference type="GO" id="GO:0097163">
    <property type="term" value="F:sulfur carrier activity"/>
    <property type="evidence" value="ECO:0007669"/>
    <property type="project" value="UniProtKB-UniRule"/>
</dbReference>
<dbReference type="NCBIfam" id="NF001943">
    <property type="entry name" value="PRK00724.1-2"/>
    <property type="match status" value="1"/>
</dbReference>
<dbReference type="Gene3D" id="3.40.140.10">
    <property type="entry name" value="Cytidine Deaminase, domain 2"/>
    <property type="match status" value="1"/>
</dbReference>
<dbReference type="PIRSF" id="PIRSF015626">
    <property type="entry name" value="FdhD"/>
    <property type="match status" value="1"/>
</dbReference>
<evidence type="ECO:0000313" key="5">
    <source>
        <dbReference type="Proteomes" id="UP000030664"/>
    </source>
</evidence>
<dbReference type="GO" id="GO:0006777">
    <property type="term" value="P:Mo-molybdopterin cofactor biosynthetic process"/>
    <property type="evidence" value="ECO:0007669"/>
    <property type="project" value="UniProtKB-UniRule"/>
</dbReference>
<dbReference type="GO" id="GO:0005737">
    <property type="term" value="C:cytoplasm"/>
    <property type="evidence" value="ECO:0007669"/>
    <property type="project" value="UniProtKB-SubCell"/>
</dbReference>
<dbReference type="NCBIfam" id="TIGR00129">
    <property type="entry name" value="fdhD_narQ"/>
    <property type="match status" value="1"/>
</dbReference>
<keyword evidence="2 3" id="KW-0501">Molybdenum cofactor biosynthesis</keyword>
<dbReference type="InterPro" id="IPR016193">
    <property type="entry name" value="Cytidine_deaminase-like"/>
</dbReference>
<proteinExistence type="inferred from homology"/>
<dbReference type="Gene3D" id="3.10.20.10">
    <property type="match status" value="1"/>
</dbReference>
<feature type="binding site" evidence="3">
    <location>
        <begin position="260"/>
        <end position="265"/>
    </location>
    <ligand>
        <name>Mo-bis(molybdopterin guanine dinucleotide)</name>
        <dbReference type="ChEBI" id="CHEBI:60539"/>
    </ligand>
</feature>
<comment type="subcellular location">
    <subcellularLocation>
        <location evidence="3">Cytoplasm</location>
    </subcellularLocation>
</comment>
<evidence type="ECO:0000313" key="4">
    <source>
        <dbReference type="EMBL" id="KHE75449.1"/>
    </source>
</evidence>
<dbReference type="Pfam" id="PF02634">
    <property type="entry name" value="FdhD-NarQ"/>
    <property type="match status" value="1"/>
</dbReference>
<evidence type="ECO:0000256" key="1">
    <source>
        <dbReference type="ARBA" id="ARBA00022490"/>
    </source>
</evidence>
<dbReference type="PANTHER" id="PTHR30592">
    <property type="entry name" value="FORMATE DEHYDROGENASE"/>
    <property type="match status" value="1"/>
</dbReference>
<accession>A0A0B0DJQ8</accession>
<keyword evidence="1 3" id="KW-0963">Cytoplasm</keyword>
<sequence>MAARIIVPARVRTFDAHGEVRAGPDRLAGEEPLEIRLNGQQFTVTMRTPGDDFELVTGLLLSEAVITEVSHIVKMDYRSGVDQDGHRTYNVVDVRLAPAAPGPRADAQRQVFTSSSCGVCGTPSLDGVVKSSAYPVAHPRPLVTAARLVSLPDELREHQRVFSATGGVHAAALFPVGRDEPLVVREDVGRHNAVDKVIGWAVQRGLLPLHEAVLQVSARASFELVSKAAMAGIPVLSAVSAPSALAVTHGRERGVTVVGFNRKGRCNVYTHPERITGEGTEE</sequence>
<reference evidence="4 5" key="1">
    <citation type="submission" date="2014-09" db="EMBL/GenBank/DDBJ databases">
        <title>High-quality draft genome sequence of Kocuria marina SO9-6, an actinobacterium isolated from a copper mine.</title>
        <authorList>
            <person name="Castro D.B."/>
            <person name="Pereira L.B."/>
            <person name="Silva M.V."/>
            <person name="Silva B.P."/>
            <person name="Zanardi B.R."/>
            <person name="Carlos C."/>
            <person name="Belgini D.R."/>
            <person name="Limache E.G."/>
            <person name="Lacerda G.V."/>
            <person name="Nery M.B."/>
            <person name="Gomes M.B."/>
            <person name="Souza S."/>
            <person name="Silva T.M."/>
            <person name="Rodrigues V.D."/>
            <person name="Paulino L.C."/>
            <person name="Vicentini R."/>
            <person name="Ferraz L.F."/>
            <person name="Ottoboni L.M."/>
        </authorList>
    </citation>
    <scope>NUCLEOTIDE SEQUENCE [LARGE SCALE GENOMIC DNA]</scope>
    <source>
        <strain evidence="4 5">SO9-6</strain>
    </source>
</reference>
<protein>
    <recommendedName>
        <fullName evidence="3">Sulfur carrier protein FdhD</fullName>
    </recommendedName>
</protein>
<dbReference type="HAMAP" id="MF_00187">
    <property type="entry name" value="FdhD"/>
    <property type="match status" value="1"/>
</dbReference>
<dbReference type="Proteomes" id="UP000030664">
    <property type="component" value="Unassembled WGS sequence"/>
</dbReference>
<comment type="function">
    <text evidence="3">Required for formate dehydrogenase (FDH) activity. Acts as a sulfur carrier protein that transfers sulfur from IscS to the molybdenum cofactor prior to its insertion into FDH.</text>
</comment>
<dbReference type="STRING" id="223184.AS25_01060"/>
<dbReference type="eggNOG" id="COG1526">
    <property type="taxonomic scope" value="Bacteria"/>
</dbReference>
<evidence type="ECO:0000256" key="2">
    <source>
        <dbReference type="ARBA" id="ARBA00023150"/>
    </source>
</evidence>
<dbReference type="RefSeq" id="WP_035959885.1">
    <property type="nucleotide sequence ID" value="NZ_JROM01000007.1"/>
</dbReference>
<dbReference type="PANTHER" id="PTHR30592:SF1">
    <property type="entry name" value="SULFUR CARRIER PROTEIN FDHD"/>
    <property type="match status" value="1"/>
</dbReference>
<organism evidence="4 5">
    <name type="scientific">Kocuria marina</name>
    <dbReference type="NCBI Taxonomy" id="223184"/>
    <lineage>
        <taxon>Bacteria</taxon>
        <taxon>Bacillati</taxon>
        <taxon>Actinomycetota</taxon>
        <taxon>Actinomycetes</taxon>
        <taxon>Micrococcales</taxon>
        <taxon>Micrococcaceae</taxon>
        <taxon>Kocuria</taxon>
    </lineage>
</organism>
<comment type="caution">
    <text evidence="4">The sequence shown here is derived from an EMBL/GenBank/DDBJ whole genome shotgun (WGS) entry which is preliminary data.</text>
</comment>
<gene>
    <name evidence="3" type="primary">fdhD</name>
    <name evidence="4" type="ORF">AS25_01060</name>
</gene>
<dbReference type="GO" id="GO:0016783">
    <property type="term" value="F:sulfurtransferase activity"/>
    <property type="evidence" value="ECO:0007669"/>
    <property type="project" value="InterPro"/>
</dbReference>
<dbReference type="SUPFAM" id="SSF53927">
    <property type="entry name" value="Cytidine deaminase-like"/>
    <property type="match status" value="1"/>
</dbReference>